<dbReference type="Proteomes" id="UP000051587">
    <property type="component" value="Unassembled WGS sequence"/>
</dbReference>
<reference evidence="3 4" key="1">
    <citation type="submission" date="2015-09" db="EMBL/GenBank/DDBJ databases">
        <authorList>
            <consortium name="Swine Surveillance"/>
        </authorList>
    </citation>
    <scope>NUCLEOTIDE SEQUENCE [LARGE SCALE GENOMIC DNA]</scope>
    <source>
        <strain evidence="3 4">CECT 4357</strain>
    </source>
</reference>
<feature type="transmembrane region" description="Helical" evidence="1">
    <location>
        <begin position="34"/>
        <end position="56"/>
    </location>
</feature>
<accession>A0A0P1FVS4</accession>
<evidence type="ECO:0000256" key="1">
    <source>
        <dbReference type="SAM" id="Phobius"/>
    </source>
</evidence>
<dbReference type="GO" id="GO:0003677">
    <property type="term" value="F:DNA binding"/>
    <property type="evidence" value="ECO:0007669"/>
    <property type="project" value="InterPro"/>
</dbReference>
<gene>
    <name evidence="3" type="ORF">TG4357_00674</name>
</gene>
<dbReference type="PROSITE" id="PS50930">
    <property type="entry name" value="HTH_LYTTR"/>
    <property type="match status" value="1"/>
</dbReference>
<dbReference type="STRING" id="53501.SAMN04488043_107177"/>
<dbReference type="AlphaFoldDB" id="A0A0P1FVS4"/>
<feature type="transmembrane region" description="Helical" evidence="1">
    <location>
        <begin position="104"/>
        <end position="122"/>
    </location>
</feature>
<keyword evidence="1" id="KW-0812">Transmembrane</keyword>
<evidence type="ECO:0000313" key="3">
    <source>
        <dbReference type="EMBL" id="CUH63440.1"/>
    </source>
</evidence>
<keyword evidence="1" id="KW-0472">Membrane</keyword>
<dbReference type="Gene3D" id="2.40.50.1020">
    <property type="entry name" value="LytTr DNA-binding domain"/>
    <property type="match status" value="1"/>
</dbReference>
<keyword evidence="4" id="KW-1185">Reference proteome</keyword>
<evidence type="ECO:0000313" key="4">
    <source>
        <dbReference type="Proteomes" id="UP000051587"/>
    </source>
</evidence>
<keyword evidence="1" id="KW-1133">Transmembrane helix</keyword>
<organism evidence="3 4">
    <name type="scientific">Thalassovita gelatinovora</name>
    <name type="common">Thalassobius gelatinovorus</name>
    <dbReference type="NCBI Taxonomy" id="53501"/>
    <lineage>
        <taxon>Bacteria</taxon>
        <taxon>Pseudomonadati</taxon>
        <taxon>Pseudomonadota</taxon>
        <taxon>Alphaproteobacteria</taxon>
        <taxon>Rhodobacterales</taxon>
        <taxon>Roseobacteraceae</taxon>
        <taxon>Thalassovita</taxon>
    </lineage>
</organism>
<dbReference type="InterPro" id="IPR007492">
    <property type="entry name" value="LytTR_DNA-bd_dom"/>
</dbReference>
<feature type="domain" description="HTH LytTR-type" evidence="2">
    <location>
        <begin position="214"/>
        <end position="299"/>
    </location>
</feature>
<proteinExistence type="predicted"/>
<evidence type="ECO:0000259" key="2">
    <source>
        <dbReference type="PROSITE" id="PS50930"/>
    </source>
</evidence>
<sequence>MKTNSNNPNCHEVCVIAMNGTAYRMTFQVLVKVVFSKLQLTSVLLFCFMVAMFNAPTHGVTLSLGGRYLIWLFDCVLVTSLWMLQFWLIAWVNVRAGRQIPAPLTVLSAVGVAAAVWMNYLISRELLGGPALSMMSVWLEFLRYQLIALVFEVVTVSFIMPQFEQISFEKWGRSIFGTKPQGEIAEESGDMPEPTQTQHLRVNQTQFPVEGLRYLKSVEHYVEFNYDDETRMERAVLRDLVDQLDGVDGIQPHRSYWVARTEAENLIRKSGKHLLTTVKGEEIPVARNRRIEVENWLNA</sequence>
<dbReference type="EMBL" id="CYSA01000007">
    <property type="protein sequence ID" value="CUH63440.1"/>
    <property type="molecule type" value="Genomic_DNA"/>
</dbReference>
<protein>
    <submittedName>
        <fullName evidence="3">Response regulator of the LytR/AlgR family protein</fullName>
    </submittedName>
</protein>
<dbReference type="SMART" id="SM00850">
    <property type="entry name" value="LytTR"/>
    <property type="match status" value="1"/>
</dbReference>
<feature type="transmembrane region" description="Helical" evidence="1">
    <location>
        <begin position="142"/>
        <end position="160"/>
    </location>
</feature>
<feature type="transmembrane region" description="Helical" evidence="1">
    <location>
        <begin position="68"/>
        <end position="92"/>
    </location>
</feature>
<name>A0A0P1FVS4_THAGE</name>
<dbReference type="Pfam" id="PF04397">
    <property type="entry name" value="LytTR"/>
    <property type="match status" value="1"/>
</dbReference>